<reference evidence="1" key="1">
    <citation type="submission" date="2019-05" db="EMBL/GenBank/DDBJ databases">
        <authorList>
            <consortium name="Pathogen Informatics"/>
        </authorList>
    </citation>
    <scope>NUCLEOTIDE SEQUENCE [LARGE SCALE GENOMIC DNA]</scope>
    <source>
        <strain evidence="1">NCTC12965</strain>
    </source>
</reference>
<proteinExistence type="predicted"/>
<dbReference type="Pfam" id="PF07520">
    <property type="entry name" value="SrfB"/>
    <property type="match status" value="1"/>
</dbReference>
<name>A0A4U9W0Y9_SERFO</name>
<dbReference type="InterPro" id="IPR009216">
    <property type="entry name" value="Virulence_factor_SrfB"/>
</dbReference>
<accession>A0A4U9W0Y9</accession>
<sequence>MGDFLDATWVDGWLREAFTQQAIALEQRPERNINASLREFEYQAHYLNLLELLASQLNVPNITLGSDVQQPAVNVDLILDVGKLPYLRHPGRRSPGGTQRLETQL</sequence>
<organism evidence="1">
    <name type="scientific">Serratia fonticola</name>
    <dbReference type="NCBI Taxonomy" id="47917"/>
    <lineage>
        <taxon>Bacteria</taxon>
        <taxon>Pseudomonadati</taxon>
        <taxon>Pseudomonadota</taxon>
        <taxon>Gammaproteobacteria</taxon>
        <taxon>Enterobacterales</taxon>
        <taxon>Yersiniaceae</taxon>
        <taxon>Serratia</taxon>
    </lineage>
</organism>
<evidence type="ECO:0000313" key="1">
    <source>
        <dbReference type="EMBL" id="VTR50554.1"/>
    </source>
</evidence>
<protein>
    <submittedName>
        <fullName evidence="1">Uncharacterized protein conserved in bacteria, putative virulence factor</fullName>
    </submittedName>
</protein>
<dbReference type="AlphaFoldDB" id="A0A4U9W0Y9"/>
<gene>
    <name evidence="1" type="ORF">NCTC12965_06001</name>
</gene>
<dbReference type="EMBL" id="CABEEZ010000122">
    <property type="protein sequence ID" value="VTR50554.1"/>
    <property type="molecule type" value="Genomic_DNA"/>
</dbReference>